<feature type="signal peptide" evidence="7">
    <location>
        <begin position="1"/>
        <end position="20"/>
    </location>
</feature>
<keyword evidence="4" id="KW-0378">Hydrolase</keyword>
<feature type="region of interest" description="Disordered" evidence="6">
    <location>
        <begin position="439"/>
        <end position="467"/>
    </location>
</feature>
<evidence type="ECO:0000256" key="4">
    <source>
        <dbReference type="ARBA" id="ARBA00022801"/>
    </source>
</evidence>
<keyword evidence="9" id="KW-1185">Reference proteome</keyword>
<dbReference type="Proteomes" id="UP001057375">
    <property type="component" value="Unassembled WGS sequence"/>
</dbReference>
<keyword evidence="2" id="KW-0645">Protease</keyword>
<evidence type="ECO:0000256" key="5">
    <source>
        <dbReference type="ARBA" id="ARBA00023180"/>
    </source>
</evidence>
<gene>
    <name evidence="8" type="ORF">ADUPG1_009217</name>
</gene>
<comment type="caution">
    <text evidence="8">The sequence shown here is derived from an EMBL/GenBank/DDBJ whole genome shotgun (WGS) entry which is preliminary data.</text>
</comment>
<evidence type="ECO:0000313" key="9">
    <source>
        <dbReference type="Proteomes" id="UP001057375"/>
    </source>
</evidence>
<comment type="similarity">
    <text evidence="1">Belongs to the peptidase S28 family.</text>
</comment>
<evidence type="ECO:0000256" key="3">
    <source>
        <dbReference type="ARBA" id="ARBA00022729"/>
    </source>
</evidence>
<protein>
    <submittedName>
        <fullName evidence="8">Peptidase S28 like protein</fullName>
    </submittedName>
</protein>
<dbReference type="Pfam" id="PF05577">
    <property type="entry name" value="Peptidase_S28"/>
    <property type="match status" value="1"/>
</dbReference>
<dbReference type="InterPro" id="IPR008758">
    <property type="entry name" value="Peptidase_S28"/>
</dbReference>
<reference evidence="8" key="1">
    <citation type="submission" date="2022-03" db="EMBL/GenBank/DDBJ databases">
        <title>Draft genome sequence of Aduncisulcus paluster, a free-living microaerophilic Fornicata.</title>
        <authorList>
            <person name="Yuyama I."/>
            <person name="Kume K."/>
            <person name="Tamura T."/>
            <person name="Inagaki Y."/>
            <person name="Hashimoto T."/>
        </authorList>
    </citation>
    <scope>NUCLEOTIDE SEQUENCE</scope>
    <source>
        <strain evidence="8">NY0171</strain>
    </source>
</reference>
<dbReference type="InterPro" id="IPR029058">
    <property type="entry name" value="AB_hydrolase_fold"/>
</dbReference>
<keyword evidence="3 7" id="KW-0732">Signal</keyword>
<dbReference type="Gene3D" id="3.40.50.1820">
    <property type="entry name" value="alpha/beta hydrolase"/>
    <property type="match status" value="1"/>
</dbReference>
<feature type="chain" id="PRO_5046613980" evidence="7">
    <location>
        <begin position="21"/>
        <end position="518"/>
    </location>
</feature>
<proteinExistence type="inferred from homology"/>
<evidence type="ECO:0000313" key="8">
    <source>
        <dbReference type="EMBL" id="GKT36209.1"/>
    </source>
</evidence>
<dbReference type="PANTHER" id="PTHR11010:SF38">
    <property type="entry name" value="LYSOSOMAL PRO-X CARBOXYPEPTIDASE"/>
    <property type="match status" value="1"/>
</dbReference>
<keyword evidence="5" id="KW-0325">Glycoprotein</keyword>
<name>A0ABQ5KXQ1_9EUKA</name>
<evidence type="ECO:0000256" key="6">
    <source>
        <dbReference type="SAM" id="MobiDB-lite"/>
    </source>
</evidence>
<sequence length="518" mass="57968">MKIDILQVYILLSILGLALCYTETQYTYTAKLDNFKPFDRREFTKSEIISIQILVQFSYINVENMNVLVSRLPFYGASQPFDTWDTDNLRYHTTDQALVDTANFIQQMKAQLADETGRSDDIPFFMFGASYPGAFVAFFQTKFPHLVKGTVASSAVVNPIIDLSIDISFVNGEDFLTSASNIYRTERYIMNNQYRHGPIVTSSSFTSSLAPSKHSFFTTSDLIPSSECLQTTLESENSSILSHDLALIILCAVCESSILNCSGRNLTLHEKQILNRQKVEIFMFFLESLYCSIGDDGRIGVHTNRSSFSSSLPFSTTSVFYSQKLSSAATPIMVSSYSKSFSDMSVHNSQVLVFLFHFVSRMLRKFCNVVWEDKCQYKTSQIDRYGQGSMLSLIHPLCSCLSSFIGICESSLDTIVPSTEEMSGSDQYSVPEHSEYITDGPATPTIRQKNTHDTDISSSSTNPPTKETTLDVSFANISVSIHSDIESLLSSFLFSDLCSGFNYLSQLTVFFCGICEIQ</sequence>
<dbReference type="SUPFAM" id="SSF53474">
    <property type="entry name" value="alpha/beta-Hydrolases"/>
    <property type="match status" value="1"/>
</dbReference>
<feature type="compositionally biased region" description="Polar residues" evidence="6">
    <location>
        <begin position="456"/>
        <end position="467"/>
    </location>
</feature>
<evidence type="ECO:0000256" key="1">
    <source>
        <dbReference type="ARBA" id="ARBA00011079"/>
    </source>
</evidence>
<accession>A0ABQ5KXQ1</accession>
<evidence type="ECO:0000256" key="7">
    <source>
        <dbReference type="SAM" id="SignalP"/>
    </source>
</evidence>
<organism evidence="8 9">
    <name type="scientific">Aduncisulcus paluster</name>
    <dbReference type="NCBI Taxonomy" id="2918883"/>
    <lineage>
        <taxon>Eukaryota</taxon>
        <taxon>Metamonada</taxon>
        <taxon>Carpediemonas-like organisms</taxon>
        <taxon>Aduncisulcus</taxon>
    </lineage>
</organism>
<dbReference type="EMBL" id="BQXS01011164">
    <property type="protein sequence ID" value="GKT36209.1"/>
    <property type="molecule type" value="Genomic_DNA"/>
</dbReference>
<evidence type="ECO:0000256" key="2">
    <source>
        <dbReference type="ARBA" id="ARBA00022670"/>
    </source>
</evidence>
<feature type="non-terminal residue" evidence="8">
    <location>
        <position position="518"/>
    </location>
</feature>
<dbReference type="PANTHER" id="PTHR11010">
    <property type="entry name" value="PROTEASE S28 PRO-X CARBOXYPEPTIDASE-RELATED"/>
    <property type="match status" value="1"/>
</dbReference>